<evidence type="ECO:0000256" key="1">
    <source>
        <dbReference type="ARBA" id="ARBA00010875"/>
    </source>
</evidence>
<evidence type="ECO:0000256" key="2">
    <source>
        <dbReference type="ARBA" id="ARBA00022722"/>
    </source>
</evidence>
<dbReference type="GO" id="GO:0004222">
    <property type="term" value="F:metalloendopeptidase activity"/>
    <property type="evidence" value="ECO:0007669"/>
    <property type="project" value="InterPro"/>
</dbReference>
<evidence type="ECO:0000313" key="9">
    <source>
        <dbReference type="Proteomes" id="UP000186002"/>
    </source>
</evidence>
<feature type="binding site" evidence="7">
    <location>
        <position position="141"/>
    </location>
    <ligand>
        <name>Zn(2+)</name>
        <dbReference type="ChEBI" id="CHEBI:29105"/>
        <note>catalytic</note>
    </ligand>
</feature>
<keyword evidence="3 7" id="KW-0479">Metal-binding</keyword>
<keyword evidence="7" id="KW-0963">Cytoplasm</keyword>
<evidence type="ECO:0000256" key="7">
    <source>
        <dbReference type="HAMAP-Rule" id="MF_00009"/>
    </source>
</evidence>
<dbReference type="GO" id="GO:0004521">
    <property type="term" value="F:RNA endonuclease activity"/>
    <property type="evidence" value="ECO:0007669"/>
    <property type="project" value="UniProtKB-UniRule"/>
</dbReference>
<dbReference type="PANTHER" id="PTHR46986">
    <property type="entry name" value="ENDORIBONUCLEASE YBEY, CHLOROPLASTIC"/>
    <property type="match status" value="1"/>
</dbReference>
<dbReference type="Gene3D" id="3.40.390.30">
    <property type="entry name" value="Metalloproteases ('zincins'), catalytic domain"/>
    <property type="match status" value="1"/>
</dbReference>
<name>A0A1M6Z2L0_9HYPH</name>
<protein>
    <recommendedName>
        <fullName evidence="7">Endoribonuclease YbeY</fullName>
        <ecNumber evidence="7">3.1.-.-</ecNumber>
    </recommendedName>
</protein>
<feature type="binding site" evidence="7">
    <location>
        <position position="131"/>
    </location>
    <ligand>
        <name>Zn(2+)</name>
        <dbReference type="ChEBI" id="CHEBI:29105"/>
        <note>catalytic</note>
    </ligand>
</feature>
<dbReference type="PANTHER" id="PTHR46986:SF1">
    <property type="entry name" value="ENDORIBONUCLEASE YBEY, CHLOROPLASTIC"/>
    <property type="match status" value="1"/>
</dbReference>
<dbReference type="GO" id="GO:0005737">
    <property type="term" value="C:cytoplasm"/>
    <property type="evidence" value="ECO:0007669"/>
    <property type="project" value="UniProtKB-SubCell"/>
</dbReference>
<dbReference type="AlphaFoldDB" id="A0A1M6Z2L0"/>
<keyword evidence="7" id="KW-0698">rRNA processing</keyword>
<dbReference type="RefSeq" id="WP_073007412.1">
    <property type="nucleotide sequence ID" value="NZ_FRBW01000001.1"/>
</dbReference>
<evidence type="ECO:0000256" key="3">
    <source>
        <dbReference type="ARBA" id="ARBA00022723"/>
    </source>
</evidence>
<dbReference type="InterPro" id="IPR023091">
    <property type="entry name" value="MetalPrtase_cat_dom_sf_prd"/>
</dbReference>
<proteinExistence type="inferred from homology"/>
<keyword evidence="5 7" id="KW-0378">Hydrolase</keyword>
<dbReference type="Proteomes" id="UP000186002">
    <property type="component" value="Unassembled WGS sequence"/>
</dbReference>
<dbReference type="NCBIfam" id="TIGR00043">
    <property type="entry name" value="rRNA maturation RNase YbeY"/>
    <property type="match status" value="1"/>
</dbReference>
<dbReference type="OrthoDB" id="9807740at2"/>
<sequence>MTTSGQAAQGLPEDFQIDISIEAGSWPEEASLLALCSKAFDTAFSVAGLEAVAGSEVSLVFTNDEAIRVLNHRWRDKDKATNVLSFPGSDPDNEVYGPLLGDIVLACETVQREAVDLGIEFSDHVTHLVVHGMLHLFDYDHQEDDEAELMESLERLILADLGIADPYADKPLTADDD</sequence>
<reference evidence="8 9" key="1">
    <citation type="submission" date="2016-11" db="EMBL/GenBank/DDBJ databases">
        <authorList>
            <person name="Jaros S."/>
            <person name="Januszkiewicz K."/>
            <person name="Wedrychowicz H."/>
        </authorList>
    </citation>
    <scope>NUCLEOTIDE SEQUENCE [LARGE SCALE GENOMIC DNA]</scope>
    <source>
        <strain evidence="8 9">DSM 22153</strain>
    </source>
</reference>
<dbReference type="HAMAP" id="MF_00009">
    <property type="entry name" value="Endoribonucl_YbeY"/>
    <property type="match status" value="1"/>
</dbReference>
<keyword evidence="9" id="KW-1185">Reference proteome</keyword>
<dbReference type="GO" id="GO:0008270">
    <property type="term" value="F:zinc ion binding"/>
    <property type="evidence" value="ECO:0007669"/>
    <property type="project" value="UniProtKB-UniRule"/>
</dbReference>
<keyword evidence="6 7" id="KW-0862">Zinc</keyword>
<evidence type="ECO:0000313" key="8">
    <source>
        <dbReference type="EMBL" id="SHL24612.1"/>
    </source>
</evidence>
<feature type="binding site" evidence="7">
    <location>
        <position position="135"/>
    </location>
    <ligand>
        <name>Zn(2+)</name>
        <dbReference type="ChEBI" id="CHEBI:29105"/>
        <note>catalytic</note>
    </ligand>
</feature>
<dbReference type="GO" id="GO:0006364">
    <property type="term" value="P:rRNA processing"/>
    <property type="evidence" value="ECO:0007669"/>
    <property type="project" value="UniProtKB-UniRule"/>
</dbReference>
<organism evidence="8 9">
    <name type="scientific">Roseibium suaedae</name>
    <dbReference type="NCBI Taxonomy" id="735517"/>
    <lineage>
        <taxon>Bacteria</taxon>
        <taxon>Pseudomonadati</taxon>
        <taxon>Pseudomonadota</taxon>
        <taxon>Alphaproteobacteria</taxon>
        <taxon>Hyphomicrobiales</taxon>
        <taxon>Stappiaceae</taxon>
        <taxon>Roseibium</taxon>
    </lineage>
</organism>
<evidence type="ECO:0000256" key="6">
    <source>
        <dbReference type="ARBA" id="ARBA00022833"/>
    </source>
</evidence>
<evidence type="ECO:0000256" key="5">
    <source>
        <dbReference type="ARBA" id="ARBA00022801"/>
    </source>
</evidence>
<accession>A0A1M6Z2L0</accession>
<comment type="similarity">
    <text evidence="1 7">Belongs to the endoribonuclease YbeY family.</text>
</comment>
<comment type="subcellular location">
    <subcellularLocation>
        <location evidence="7">Cytoplasm</location>
    </subcellularLocation>
</comment>
<dbReference type="SUPFAM" id="SSF55486">
    <property type="entry name" value="Metalloproteases ('zincins'), catalytic domain"/>
    <property type="match status" value="1"/>
</dbReference>
<dbReference type="STRING" id="735517.SAMN05444272_0109"/>
<comment type="function">
    <text evidence="7">Single strand-specific metallo-endoribonuclease involved in late-stage 70S ribosome quality control and in maturation of the 3' terminus of the 16S rRNA.</text>
</comment>
<dbReference type="Pfam" id="PF02130">
    <property type="entry name" value="YbeY"/>
    <property type="match status" value="1"/>
</dbReference>
<comment type="cofactor">
    <cofactor evidence="7">
        <name>Zn(2+)</name>
        <dbReference type="ChEBI" id="CHEBI:29105"/>
    </cofactor>
    <text evidence="7">Binds 1 zinc ion.</text>
</comment>
<dbReference type="EC" id="3.1.-.-" evidence="7"/>
<dbReference type="EMBL" id="FRBW01000001">
    <property type="protein sequence ID" value="SHL24612.1"/>
    <property type="molecule type" value="Genomic_DNA"/>
</dbReference>
<keyword evidence="2 7" id="KW-0540">Nuclease</keyword>
<gene>
    <name evidence="7" type="primary">ybeY</name>
    <name evidence="8" type="ORF">SAMN05444272_0109</name>
</gene>
<keyword evidence="7" id="KW-0690">Ribosome biogenesis</keyword>
<evidence type="ECO:0000256" key="4">
    <source>
        <dbReference type="ARBA" id="ARBA00022759"/>
    </source>
</evidence>
<keyword evidence="4 7" id="KW-0255">Endonuclease</keyword>
<dbReference type="InterPro" id="IPR002036">
    <property type="entry name" value="YbeY"/>
</dbReference>